<keyword evidence="3" id="KW-1185">Reference proteome</keyword>
<feature type="compositionally biased region" description="Low complexity" evidence="1">
    <location>
        <begin position="1183"/>
        <end position="1210"/>
    </location>
</feature>
<reference evidence="2 3" key="1">
    <citation type="journal article" date="2024" name="Nat. Commun.">
        <title>Phylogenomics reveals the evolutionary origins of lichenization in chlorophyte algae.</title>
        <authorList>
            <person name="Puginier C."/>
            <person name="Libourel C."/>
            <person name="Otte J."/>
            <person name="Skaloud P."/>
            <person name="Haon M."/>
            <person name="Grisel S."/>
            <person name="Petersen M."/>
            <person name="Berrin J.G."/>
            <person name="Delaux P.M."/>
            <person name="Dal Grande F."/>
            <person name="Keller J."/>
        </authorList>
    </citation>
    <scope>NUCLEOTIDE SEQUENCE [LARGE SCALE GENOMIC DNA]</scope>
    <source>
        <strain evidence="2 3">SAG 2145</strain>
    </source>
</reference>
<evidence type="ECO:0000313" key="2">
    <source>
        <dbReference type="EMBL" id="KAK9834397.1"/>
    </source>
</evidence>
<feature type="compositionally biased region" description="Polar residues" evidence="1">
    <location>
        <begin position="1394"/>
        <end position="1408"/>
    </location>
</feature>
<feature type="region of interest" description="Disordered" evidence="1">
    <location>
        <begin position="1176"/>
        <end position="1210"/>
    </location>
</feature>
<sequence length="1582" mass="166417">MSLTPKPALEPKFFKQNDAQLTGSALCQGESRSAAGELLSALQNCFAGLDKAAARVNREPGCTAAKLAHDTWVCSWLCVMERAAELVETERFPQQAVVGAIRDGLRSWPAAAQSLLQQHSAEALQSPSALPLLLHSLPVAAACAQAAFLSAAVNLLPSSRGTQDALSAGEEYPLSPLAISNLRQYLIQALSQHPSRECTKEAQSPNCTGDGSAGHSVMCRGLSAPAASQASATAHMLGGRDRPKPPALKFNPLRKKPGNISGLHMESSVTAESQDPKAATAEQVPAASQQDDLAAAVAGVARCIMTDLLEPARLIGWLGLQQPQASPTKTAAAEGQEGAAAEVEHSKGLLEVLSALGGKSASPVAARGGKGANTELPHHDWKDQGKLVQQLVLVLLQILTLHHEVASEMLKKRWHGSEGPSSGSQSTSPSAGSSPMPTPTRPHHNIARAQPSGSPGAAAPAPSHNDGAFKEARRKAAVDLLMLHACLSKLLLPPQAGSLVQKLGHTKHTASQAGAQPALPPATHLPAACLPMLSTWASSQLQATAKMAAGDAAPAPRRRSGRQVPHAYVSKQPEATVKAAIPISAADAALSLTLAHLKHVMNGRDQMQHKTGGLGRAQIDMDRLNVTEAAQMAWQVYSQCVEAMQLGAAAPQEATLEAARALEETVKSSRLAAAKSSPAAASKLEAALSQPTPLAAFAPPSKRRRISHEPVVGPHATQRDTAPSRRGQQVQQAPIIRPHAAQLNISDSQDGCHMAEAEPGMDLDRPAPPQPASITQQDKPRRIQPIQMSRQIGVFANVLDKAAEKDEQDWECFIAEKEHLVKYILQESKNRDEGAMDEPEADDAPALRQSPAGARADRAANETLPVQLSRAVAPPKPGHQPQPVALHGWQSLATMALRVLSACISSSLQGKRNAEDSATRLVKLVGKLASVEQQKAAARSACLRVDPCISYNKAQAAVRGAVQQPLGGLALHLIMELWRCRQQGLRPRPPLVHAHLQLLDQLLQPLCPLNASNAGLPQPKAGGKKNSAISPACQLSELLQVMLAYNHLPTEGLAPGALKLLLPLVMHPLGPQASTDLCSGYLWFLSQHLLTHLQAARSPLQPGWTRDIQLDASNTQWLQSLPATTQAFTASWLLQHLTANLYSLSSPNHAEPDPLPAAGCSLPAAHASASICPSPTQFDAANSSENIPSSSQSLRQVPNPAAAASPMQAAADRMEPAVGRWADLVDGLAAAANRMQAAVHILQAAARGSRNADARGQPAAGGLQQPTVGGFRTTDVRGQPEADQLQGAAVGGPAASGLGESVQDERWQQLAREWQVWHEDVEEWAESCCPAAEAIVSTAHAIAESRPDAESDDLDRSKPLASAKAQQDLWPAARWLQSSCTWAAQSLLAHSPVATPQQGAPTSGSNSGPAADRHLDSGGDQGCGPAGEGEAWRGAQQALLALLEQEHAAGSAAQAWQASLQEEMATAIDAACSLLDGKPATGQAEDECRTDDETDSESEADEDGSDADAAGPARAAPVKAGGRSSNAYVRAALAEVQHTGRPRRCCDTGADLDDFIVCASGKDYGSLFANHFVYRSDEDEDE</sequence>
<feature type="region of interest" description="Disordered" evidence="1">
    <location>
        <begin position="830"/>
        <end position="859"/>
    </location>
</feature>
<dbReference type="EMBL" id="JALJOS010000009">
    <property type="protein sequence ID" value="KAK9834397.1"/>
    <property type="molecule type" value="Genomic_DNA"/>
</dbReference>
<accession>A0AAW1RKY1</accession>
<feature type="region of interest" description="Disordered" evidence="1">
    <location>
        <begin position="755"/>
        <end position="781"/>
    </location>
</feature>
<dbReference type="Proteomes" id="UP001438707">
    <property type="component" value="Unassembled WGS sequence"/>
</dbReference>
<feature type="region of interest" description="Disordered" evidence="1">
    <location>
        <begin position="1283"/>
        <end position="1304"/>
    </location>
</feature>
<feature type="region of interest" description="Disordered" evidence="1">
    <location>
        <begin position="1479"/>
        <end position="1521"/>
    </location>
</feature>
<feature type="compositionally biased region" description="Low complexity" evidence="1">
    <location>
        <begin position="1507"/>
        <end position="1517"/>
    </location>
</feature>
<name>A0AAW1RKY1_9CHLO</name>
<protein>
    <submittedName>
        <fullName evidence="2">Uncharacterized protein</fullName>
    </submittedName>
</protein>
<evidence type="ECO:0000313" key="3">
    <source>
        <dbReference type="Proteomes" id="UP001438707"/>
    </source>
</evidence>
<feature type="compositionally biased region" description="Low complexity" evidence="1">
    <location>
        <begin position="451"/>
        <end position="463"/>
    </location>
</feature>
<feature type="compositionally biased region" description="Acidic residues" evidence="1">
    <location>
        <begin position="1484"/>
        <end position="1506"/>
    </location>
</feature>
<feature type="region of interest" description="Disordered" evidence="1">
    <location>
        <begin position="692"/>
        <end position="732"/>
    </location>
</feature>
<feature type="region of interest" description="Disordered" evidence="1">
    <location>
        <begin position="1394"/>
        <end position="1430"/>
    </location>
</feature>
<feature type="compositionally biased region" description="Low complexity" evidence="1">
    <location>
        <begin position="417"/>
        <end position="435"/>
    </location>
</feature>
<gene>
    <name evidence="2" type="ORF">WJX74_000894</name>
</gene>
<feature type="region of interest" description="Disordered" evidence="1">
    <location>
        <begin position="412"/>
        <end position="467"/>
    </location>
</feature>
<evidence type="ECO:0000256" key="1">
    <source>
        <dbReference type="SAM" id="MobiDB-lite"/>
    </source>
</evidence>
<proteinExistence type="predicted"/>
<comment type="caution">
    <text evidence="2">The sequence shown here is derived from an EMBL/GenBank/DDBJ whole genome shotgun (WGS) entry which is preliminary data.</text>
</comment>
<feature type="region of interest" description="Disordered" evidence="1">
    <location>
        <begin position="230"/>
        <end position="262"/>
    </location>
</feature>
<organism evidence="2 3">
    <name type="scientific">Apatococcus lobatus</name>
    <dbReference type="NCBI Taxonomy" id="904363"/>
    <lineage>
        <taxon>Eukaryota</taxon>
        <taxon>Viridiplantae</taxon>
        <taxon>Chlorophyta</taxon>
        <taxon>core chlorophytes</taxon>
        <taxon>Trebouxiophyceae</taxon>
        <taxon>Chlorellales</taxon>
        <taxon>Chlorellaceae</taxon>
        <taxon>Apatococcus</taxon>
    </lineage>
</organism>